<protein>
    <submittedName>
        <fullName evidence="1">Uncharacterized protein</fullName>
    </submittedName>
</protein>
<dbReference type="OrthoDB" id="8450990at2"/>
<dbReference type="STRING" id="320497.A0U93_08075"/>
<dbReference type="KEGG" id="nch:A0U93_08075"/>
<accession>A0A1U9KQ35</accession>
<dbReference type="SUPFAM" id="SSF160719">
    <property type="entry name" value="gpW/gp25-like"/>
    <property type="match status" value="1"/>
</dbReference>
<organism evidence="1 2">
    <name type="scientific">Neoasaia chiangmaiensis</name>
    <dbReference type="NCBI Taxonomy" id="320497"/>
    <lineage>
        <taxon>Bacteria</taxon>
        <taxon>Pseudomonadati</taxon>
        <taxon>Pseudomonadota</taxon>
        <taxon>Alphaproteobacteria</taxon>
        <taxon>Acetobacterales</taxon>
        <taxon>Acetobacteraceae</taxon>
        <taxon>Neoasaia</taxon>
    </lineage>
</organism>
<dbReference type="RefSeq" id="WP_077806913.1">
    <property type="nucleotide sequence ID" value="NZ_BJXS01000007.1"/>
</dbReference>
<keyword evidence="2" id="KW-1185">Reference proteome</keyword>
<gene>
    <name evidence="1" type="ORF">A0U93_08075</name>
</gene>
<proteinExistence type="predicted"/>
<dbReference type="EMBL" id="CP014691">
    <property type="protein sequence ID" value="AQS87903.1"/>
    <property type="molecule type" value="Genomic_DNA"/>
</dbReference>
<sequence length="120" mass="12708">MNAIAHVMGADLTLGAAGGLAVVSGAEAVRQRLLRRLCTNAGDYIWQMDYGAGLPSMVGDPAVVAMIRGVVVAQMALEDGVDRTRPVDVTVVPDADRIVRCSIVYTDVATQEEQSMDIAF</sequence>
<dbReference type="AlphaFoldDB" id="A0A1U9KQ35"/>
<dbReference type="Gene3D" id="3.10.450.40">
    <property type="match status" value="1"/>
</dbReference>
<name>A0A1U9KQ35_9PROT</name>
<evidence type="ECO:0000313" key="1">
    <source>
        <dbReference type="EMBL" id="AQS87903.1"/>
    </source>
</evidence>
<evidence type="ECO:0000313" key="2">
    <source>
        <dbReference type="Proteomes" id="UP000188604"/>
    </source>
</evidence>
<reference evidence="1 2" key="1">
    <citation type="submission" date="2016-03" db="EMBL/GenBank/DDBJ databases">
        <title>Acetic acid bacteria sequencing.</title>
        <authorList>
            <person name="Brandt J."/>
            <person name="Jakob F."/>
            <person name="Vogel R.F."/>
        </authorList>
    </citation>
    <scope>NUCLEOTIDE SEQUENCE [LARGE SCALE GENOMIC DNA]</scope>
    <source>
        <strain evidence="1 2">NBRC 101099</strain>
    </source>
</reference>
<dbReference type="Proteomes" id="UP000188604">
    <property type="component" value="Chromosome"/>
</dbReference>